<comment type="subcellular location">
    <subcellularLocation>
        <location evidence="1">Membrane</location>
        <topology evidence="1">Multi-pass membrane protein</topology>
    </subcellularLocation>
</comment>
<dbReference type="InterPro" id="IPR037185">
    <property type="entry name" value="EmrE-like"/>
</dbReference>
<protein>
    <submittedName>
        <fullName evidence="8">Putative inner membrane transporter YedA</fullName>
    </submittedName>
</protein>
<evidence type="ECO:0000256" key="3">
    <source>
        <dbReference type="ARBA" id="ARBA00022692"/>
    </source>
</evidence>
<feature type="transmembrane region" description="Helical" evidence="6">
    <location>
        <begin position="256"/>
        <end position="277"/>
    </location>
</feature>
<comment type="similarity">
    <text evidence="2">Belongs to the EamA transporter family.</text>
</comment>
<keyword evidence="4 6" id="KW-1133">Transmembrane helix</keyword>
<dbReference type="EMBL" id="CVQV01000004">
    <property type="protein sequence ID" value="CRK74819.1"/>
    <property type="molecule type" value="Genomic_DNA"/>
</dbReference>
<feature type="transmembrane region" description="Helical" evidence="6">
    <location>
        <begin position="104"/>
        <end position="127"/>
    </location>
</feature>
<keyword evidence="9" id="KW-1185">Reference proteome</keyword>
<gene>
    <name evidence="8" type="primary">yedA</name>
    <name evidence="8" type="ORF">NIG5292_00858</name>
</gene>
<dbReference type="GO" id="GO:0016020">
    <property type="term" value="C:membrane"/>
    <property type="evidence" value="ECO:0007669"/>
    <property type="project" value="UniProtKB-SubCell"/>
</dbReference>
<dbReference type="RefSeq" id="WP_048598251.1">
    <property type="nucleotide sequence ID" value="NZ_CVPC01000004.1"/>
</dbReference>
<dbReference type="AlphaFoldDB" id="A0A0U1NJV2"/>
<feature type="transmembrane region" description="Helical" evidence="6">
    <location>
        <begin position="43"/>
        <end position="65"/>
    </location>
</feature>
<feature type="transmembrane region" description="Helical" evidence="6">
    <location>
        <begin position="228"/>
        <end position="249"/>
    </location>
</feature>
<feature type="transmembrane region" description="Helical" evidence="6">
    <location>
        <begin position="12"/>
        <end position="37"/>
    </location>
</feature>
<evidence type="ECO:0000256" key="4">
    <source>
        <dbReference type="ARBA" id="ARBA00022989"/>
    </source>
</evidence>
<feature type="transmembrane region" description="Helical" evidence="6">
    <location>
        <begin position="164"/>
        <end position="182"/>
    </location>
</feature>
<keyword evidence="3 6" id="KW-0812">Transmembrane</keyword>
<dbReference type="InterPro" id="IPR050638">
    <property type="entry name" value="AA-Vitamin_Transporters"/>
</dbReference>
<evidence type="ECO:0000256" key="6">
    <source>
        <dbReference type="SAM" id="Phobius"/>
    </source>
</evidence>
<name>A0A0U1NJV2_9RHOB</name>
<evidence type="ECO:0000256" key="1">
    <source>
        <dbReference type="ARBA" id="ARBA00004141"/>
    </source>
</evidence>
<dbReference type="PANTHER" id="PTHR32322">
    <property type="entry name" value="INNER MEMBRANE TRANSPORTER"/>
    <property type="match status" value="1"/>
</dbReference>
<feature type="transmembrane region" description="Helical" evidence="6">
    <location>
        <begin position="77"/>
        <end position="98"/>
    </location>
</feature>
<accession>A0A0U1NJV2</accession>
<feature type="transmembrane region" description="Helical" evidence="6">
    <location>
        <begin position="283"/>
        <end position="308"/>
    </location>
</feature>
<dbReference type="OrthoDB" id="9810556at2"/>
<evidence type="ECO:0000256" key="2">
    <source>
        <dbReference type="ARBA" id="ARBA00007362"/>
    </source>
</evidence>
<dbReference type="PANTHER" id="PTHR32322:SF2">
    <property type="entry name" value="EAMA DOMAIN-CONTAINING PROTEIN"/>
    <property type="match status" value="1"/>
</dbReference>
<dbReference type="InterPro" id="IPR000620">
    <property type="entry name" value="EamA_dom"/>
</dbReference>
<dbReference type="Proteomes" id="UP000048949">
    <property type="component" value="Unassembled WGS sequence"/>
</dbReference>
<proteinExistence type="inferred from homology"/>
<evidence type="ECO:0000313" key="9">
    <source>
        <dbReference type="Proteomes" id="UP000048949"/>
    </source>
</evidence>
<feature type="domain" description="EamA" evidence="7">
    <location>
        <begin position="167"/>
        <end position="297"/>
    </location>
</feature>
<keyword evidence="5 6" id="KW-0472">Membrane</keyword>
<evidence type="ECO:0000313" key="8">
    <source>
        <dbReference type="EMBL" id="CRK74819.1"/>
    </source>
</evidence>
<evidence type="ECO:0000256" key="5">
    <source>
        <dbReference type="ARBA" id="ARBA00023136"/>
    </source>
</evidence>
<dbReference type="STRING" id="282199.GCA_001049735_00858"/>
<evidence type="ECO:0000259" key="7">
    <source>
        <dbReference type="Pfam" id="PF00892"/>
    </source>
</evidence>
<feature type="transmembrane region" description="Helical" evidence="6">
    <location>
        <begin position="194"/>
        <end position="216"/>
    </location>
</feature>
<sequence length="315" mass="33177">MSNTIPTPENPGAFNWFLICFLGVIWGSAFMSISVALQEYPPFTLAALRVFFGAIVLCIMGVIMGQPITRIHQTAGLSGWGYSAVIGFITVTAPFLLLCWGIQYVPSAFAGVAMGAIPLIILPLAYIFSPEEGIGPRRIIGVVLGFAGLALLLGKGALETTSAQTFWGQLACLAAAACYAVGSIITRRAPRIPPVAFASGTLAVGAAMLIPFAIIAEGMPRLSWSFETLTVLYLAALPTGLAAAIRVIVVQSAGSVFMSLTSYQVPIWSAVFGIVLLGEALLAQLFIALALILLGIGISQWRSLVLVAQSIRSKK</sequence>
<feature type="transmembrane region" description="Helical" evidence="6">
    <location>
        <begin position="139"/>
        <end position="158"/>
    </location>
</feature>
<dbReference type="SUPFAM" id="SSF103481">
    <property type="entry name" value="Multidrug resistance efflux transporter EmrE"/>
    <property type="match status" value="2"/>
</dbReference>
<organism evidence="8 9">
    <name type="scientific">Nereida ignava</name>
    <dbReference type="NCBI Taxonomy" id="282199"/>
    <lineage>
        <taxon>Bacteria</taxon>
        <taxon>Pseudomonadati</taxon>
        <taxon>Pseudomonadota</taxon>
        <taxon>Alphaproteobacteria</taxon>
        <taxon>Rhodobacterales</taxon>
        <taxon>Roseobacteraceae</taxon>
        <taxon>Nereida</taxon>
    </lineage>
</organism>
<feature type="domain" description="EamA" evidence="7">
    <location>
        <begin position="17"/>
        <end position="153"/>
    </location>
</feature>
<dbReference type="Pfam" id="PF00892">
    <property type="entry name" value="EamA"/>
    <property type="match status" value="2"/>
</dbReference>
<reference evidence="8 9" key="1">
    <citation type="submission" date="2015-04" db="EMBL/GenBank/DDBJ databases">
        <authorList>
            <person name="Syromyatnikov M.Y."/>
            <person name="Popov V.N."/>
        </authorList>
    </citation>
    <scope>NUCLEOTIDE SEQUENCE [LARGE SCALE GENOMIC DNA]</scope>
    <source>
        <strain evidence="8 9">CECT 5292</strain>
    </source>
</reference>